<sequence length="111" mass="11784">MPCLAALCLAAGTFTITDGDTFRTEAQAYRIWGIDAPEPAEDGGFAAEAALVALIGGQDLACEIMDRDRYGRDVVRCETPDGSDIACALVAGGHARDWPRYSGGYYGECDD</sequence>
<gene>
    <name evidence="2" type="ORF">GCM10023209_19300</name>
</gene>
<comment type="caution">
    <text evidence="2">The sequence shown here is derived from an EMBL/GenBank/DDBJ whole genome shotgun (WGS) entry which is preliminary data.</text>
</comment>
<name>A0ABP9LAX2_9RHOB</name>
<dbReference type="Gene3D" id="2.40.50.90">
    <property type="match status" value="1"/>
</dbReference>
<evidence type="ECO:0000313" key="3">
    <source>
        <dbReference type="Proteomes" id="UP001499910"/>
    </source>
</evidence>
<evidence type="ECO:0000259" key="1">
    <source>
        <dbReference type="Pfam" id="PF00565"/>
    </source>
</evidence>
<dbReference type="InterPro" id="IPR035437">
    <property type="entry name" value="SNase_OB-fold_sf"/>
</dbReference>
<dbReference type="RefSeq" id="WP_259550449.1">
    <property type="nucleotide sequence ID" value="NZ_BAABHW010000002.1"/>
</dbReference>
<dbReference type="Proteomes" id="UP001499910">
    <property type="component" value="Unassembled WGS sequence"/>
</dbReference>
<keyword evidence="3" id="KW-1185">Reference proteome</keyword>
<protein>
    <recommendedName>
        <fullName evidence="1">TNase-like domain-containing protein</fullName>
    </recommendedName>
</protein>
<feature type="domain" description="TNase-like" evidence="1">
    <location>
        <begin position="30"/>
        <end position="97"/>
    </location>
</feature>
<dbReference type="SUPFAM" id="SSF50199">
    <property type="entry name" value="Staphylococcal nuclease"/>
    <property type="match status" value="1"/>
</dbReference>
<dbReference type="EMBL" id="BAABHW010000002">
    <property type="protein sequence ID" value="GAA5073410.1"/>
    <property type="molecule type" value="Genomic_DNA"/>
</dbReference>
<reference evidence="3" key="1">
    <citation type="journal article" date="2019" name="Int. J. Syst. Evol. Microbiol.">
        <title>The Global Catalogue of Microorganisms (GCM) 10K type strain sequencing project: providing services to taxonomists for standard genome sequencing and annotation.</title>
        <authorList>
            <consortium name="The Broad Institute Genomics Platform"/>
            <consortium name="The Broad Institute Genome Sequencing Center for Infectious Disease"/>
            <person name="Wu L."/>
            <person name="Ma J."/>
        </authorList>
    </citation>
    <scope>NUCLEOTIDE SEQUENCE [LARGE SCALE GENOMIC DNA]</scope>
    <source>
        <strain evidence="3">JCM 18015</strain>
    </source>
</reference>
<accession>A0ABP9LAX2</accession>
<dbReference type="Pfam" id="PF00565">
    <property type="entry name" value="SNase"/>
    <property type="match status" value="1"/>
</dbReference>
<dbReference type="InterPro" id="IPR016071">
    <property type="entry name" value="Staphylococal_nuclease_OB-fold"/>
</dbReference>
<organism evidence="2 3">
    <name type="scientific">[Roseibacterium] beibuensis</name>
    <dbReference type="NCBI Taxonomy" id="1193142"/>
    <lineage>
        <taxon>Bacteria</taxon>
        <taxon>Pseudomonadati</taxon>
        <taxon>Pseudomonadota</taxon>
        <taxon>Alphaproteobacteria</taxon>
        <taxon>Rhodobacterales</taxon>
        <taxon>Roseobacteraceae</taxon>
        <taxon>Roseicyclus</taxon>
    </lineage>
</organism>
<proteinExistence type="predicted"/>
<evidence type="ECO:0000313" key="2">
    <source>
        <dbReference type="EMBL" id="GAA5073410.1"/>
    </source>
</evidence>